<accession>A0A9E7V606</accession>
<organism evidence="1">
    <name type="scientific">Tiliqua thogotovirus</name>
    <dbReference type="NCBI Taxonomy" id="2992311"/>
    <lineage>
        <taxon>Viruses</taxon>
        <taxon>Riboviria</taxon>
        <taxon>Orthornavirae</taxon>
        <taxon>Negarnaviricota</taxon>
        <taxon>Polyploviricotina</taxon>
        <taxon>Insthoviricetes</taxon>
        <taxon>Articulavirales</taxon>
        <taxon>Orthomyxoviridae</taxon>
        <taxon>Thogotovirus</taxon>
    </lineage>
</organism>
<protein>
    <submittedName>
        <fullName evidence="1">NP</fullName>
    </submittedName>
</protein>
<dbReference type="EMBL" id="OK625298">
    <property type="protein sequence ID" value="UYX69299.1"/>
    <property type="molecule type" value="Viral_cRNA"/>
</dbReference>
<name>A0A9E7V606_9ORTO</name>
<evidence type="ECO:0000313" key="1">
    <source>
        <dbReference type="EMBL" id="UYX69299.1"/>
    </source>
</evidence>
<dbReference type="SUPFAM" id="SSF161003">
    <property type="entry name" value="flu NP-like"/>
    <property type="match status" value="1"/>
</dbReference>
<reference evidence="1" key="1">
    <citation type="submission" date="2021-10" db="EMBL/GenBank/DDBJ databases">
        <title>Isolation and characterization of a novel orthomyxovirus from a Bothriocroton hydrosauri tick removed from a blotched blue-tongued skink (Tiliqua nigrolutea) in Tasmania, Australia.</title>
        <authorList>
            <person name="Hill G."/>
            <person name="Selleck P."/>
            <person name="Tachedjian M."/>
            <person name="Crameri S."/>
            <person name="Marsh G.A."/>
            <person name="Graves S."/>
            <person name="Stenos J."/>
        </authorList>
    </citation>
    <scope>NUCLEOTIDE SEQUENCE</scope>
    <source>
        <strain evidence="1">TT1</strain>
    </source>
</reference>
<proteinExistence type="predicted"/>
<sequence>METDKQDPPGQNSEVVQEMYQAFKAQMEDLAKSKPTGKKAAATKIDLKIDHNAELIGSIVMAVLTENKELREVDSYNFFVETEVPGVYEQRPVEINISVLRQWAKVNVHTKEAKGRWYPFLALLQISNKTKDSILWQKYPVSQELGLSPALEIYAHGYNIKDKLKNSRPRSVGPLAHVLHLKRLQDGPKNNRSKKTLSHPALTGIRKSLIGHLKRQCIGETQRAMINMIERDQWEILPTFAASLLAIKPRIENHFVLTYPFIANVESFKGATMSDEWVYKTMRETCAKTRILVCGPDMSWHTFLCQIQIHCVFQSTGEDLGVLDWMFGSRFLKRKEFGKYCKKSQLQVLLPLEFDYVYWSKPLKAAPRTVEGAKRSQISCRPSFKGQRASYNNFQKLEDICSTSTDSGKTLYEQVQEECQKYLDVKVEGTTCFYKKGGMEPVFCDAANNTYLFG</sequence>